<evidence type="ECO:0000313" key="2">
    <source>
        <dbReference type="EMBL" id="KAL0444171.1"/>
    </source>
</evidence>
<reference evidence="2" key="2">
    <citation type="journal article" date="2024" name="Plant">
        <title>Genomic evolution and insights into agronomic trait innovations of Sesamum species.</title>
        <authorList>
            <person name="Miao H."/>
            <person name="Wang L."/>
            <person name="Qu L."/>
            <person name="Liu H."/>
            <person name="Sun Y."/>
            <person name="Le M."/>
            <person name="Wang Q."/>
            <person name="Wei S."/>
            <person name="Zheng Y."/>
            <person name="Lin W."/>
            <person name="Duan Y."/>
            <person name="Cao H."/>
            <person name="Xiong S."/>
            <person name="Wang X."/>
            <person name="Wei L."/>
            <person name="Li C."/>
            <person name="Ma Q."/>
            <person name="Ju M."/>
            <person name="Zhao R."/>
            <person name="Li G."/>
            <person name="Mu C."/>
            <person name="Tian Q."/>
            <person name="Mei H."/>
            <person name="Zhang T."/>
            <person name="Gao T."/>
            <person name="Zhang H."/>
        </authorList>
    </citation>
    <scope>NUCLEOTIDE SEQUENCE</scope>
    <source>
        <strain evidence="2">KEN1</strain>
    </source>
</reference>
<protein>
    <submittedName>
        <fullName evidence="2">Uncharacterized protein</fullName>
    </submittedName>
</protein>
<name>A0AAW2WSC7_9LAMI</name>
<accession>A0AAW2WSC7</accession>
<comment type="caution">
    <text evidence="2">The sequence shown here is derived from an EMBL/GenBank/DDBJ whole genome shotgun (WGS) entry which is preliminary data.</text>
</comment>
<dbReference type="AlphaFoldDB" id="A0AAW2WSC7"/>
<reference evidence="2" key="1">
    <citation type="submission" date="2020-06" db="EMBL/GenBank/DDBJ databases">
        <authorList>
            <person name="Li T."/>
            <person name="Hu X."/>
            <person name="Zhang T."/>
            <person name="Song X."/>
            <person name="Zhang H."/>
            <person name="Dai N."/>
            <person name="Sheng W."/>
            <person name="Hou X."/>
            <person name="Wei L."/>
        </authorList>
    </citation>
    <scope>NUCLEOTIDE SEQUENCE</scope>
    <source>
        <strain evidence="2">KEN1</strain>
        <tissue evidence="2">Leaf</tissue>
    </source>
</reference>
<sequence length="60" mass="6125">MDIQEQIVTLAPLRTATTSDVGVPEEEAEEGAPAHAPPTAGRQGLPLYPSGGSPAMARAL</sequence>
<evidence type="ECO:0000256" key="1">
    <source>
        <dbReference type="SAM" id="MobiDB-lite"/>
    </source>
</evidence>
<feature type="compositionally biased region" description="Low complexity" evidence="1">
    <location>
        <begin position="31"/>
        <end position="40"/>
    </location>
</feature>
<gene>
    <name evidence="2" type="ORF">Slati_2139800</name>
</gene>
<feature type="region of interest" description="Disordered" evidence="1">
    <location>
        <begin position="1"/>
        <end position="60"/>
    </location>
</feature>
<organism evidence="2">
    <name type="scientific">Sesamum latifolium</name>
    <dbReference type="NCBI Taxonomy" id="2727402"/>
    <lineage>
        <taxon>Eukaryota</taxon>
        <taxon>Viridiplantae</taxon>
        <taxon>Streptophyta</taxon>
        <taxon>Embryophyta</taxon>
        <taxon>Tracheophyta</taxon>
        <taxon>Spermatophyta</taxon>
        <taxon>Magnoliopsida</taxon>
        <taxon>eudicotyledons</taxon>
        <taxon>Gunneridae</taxon>
        <taxon>Pentapetalae</taxon>
        <taxon>asterids</taxon>
        <taxon>lamiids</taxon>
        <taxon>Lamiales</taxon>
        <taxon>Pedaliaceae</taxon>
        <taxon>Sesamum</taxon>
    </lineage>
</organism>
<dbReference type="EMBL" id="JACGWN010000007">
    <property type="protein sequence ID" value="KAL0444171.1"/>
    <property type="molecule type" value="Genomic_DNA"/>
</dbReference>
<proteinExistence type="predicted"/>